<feature type="chain" id="PRO_5036497883" evidence="1">
    <location>
        <begin position="22"/>
        <end position="112"/>
    </location>
</feature>
<dbReference type="Proteomes" id="UP000886998">
    <property type="component" value="Unassembled WGS sequence"/>
</dbReference>
<dbReference type="AlphaFoldDB" id="A0A8X6XEV6"/>
<comment type="caution">
    <text evidence="2">The sequence shown here is derived from an EMBL/GenBank/DDBJ whole genome shotgun (WGS) entry which is preliminary data.</text>
</comment>
<keyword evidence="3" id="KW-1185">Reference proteome</keyword>
<organism evidence="2 3">
    <name type="scientific">Trichonephila inaurata madagascariensis</name>
    <dbReference type="NCBI Taxonomy" id="2747483"/>
    <lineage>
        <taxon>Eukaryota</taxon>
        <taxon>Metazoa</taxon>
        <taxon>Ecdysozoa</taxon>
        <taxon>Arthropoda</taxon>
        <taxon>Chelicerata</taxon>
        <taxon>Arachnida</taxon>
        <taxon>Araneae</taxon>
        <taxon>Araneomorphae</taxon>
        <taxon>Entelegynae</taxon>
        <taxon>Araneoidea</taxon>
        <taxon>Nephilidae</taxon>
        <taxon>Trichonephila</taxon>
        <taxon>Trichonephila inaurata</taxon>
    </lineage>
</organism>
<feature type="signal peptide" evidence="1">
    <location>
        <begin position="1"/>
        <end position="21"/>
    </location>
</feature>
<accession>A0A8X6XEV6</accession>
<dbReference type="EMBL" id="BMAV01008634">
    <property type="protein sequence ID" value="GFY52325.1"/>
    <property type="molecule type" value="Genomic_DNA"/>
</dbReference>
<sequence>MNSHIISVALVLFLYVAKGFAQSDDKESRNEEFLTIVNCVSESGDQDLCDDLLDCIDLEAKPFKDGYDNCTAILFPDGIGECTESQELHHSADDRKQDCIEDLGDACFDQQN</sequence>
<gene>
    <name evidence="2" type="ORF">TNIN_282061</name>
</gene>
<name>A0A8X6XEV6_9ARAC</name>
<protein>
    <submittedName>
        <fullName evidence="2">Uncharacterized protein</fullName>
    </submittedName>
</protein>
<reference evidence="2" key="1">
    <citation type="submission" date="2020-08" db="EMBL/GenBank/DDBJ databases">
        <title>Multicomponent nature underlies the extraordinary mechanical properties of spider dragline silk.</title>
        <authorList>
            <person name="Kono N."/>
            <person name="Nakamura H."/>
            <person name="Mori M."/>
            <person name="Yoshida Y."/>
            <person name="Ohtoshi R."/>
            <person name="Malay A.D."/>
            <person name="Moran D.A.P."/>
            <person name="Tomita M."/>
            <person name="Numata K."/>
            <person name="Arakawa K."/>
        </authorList>
    </citation>
    <scope>NUCLEOTIDE SEQUENCE</scope>
</reference>
<keyword evidence="1" id="KW-0732">Signal</keyword>
<proteinExistence type="predicted"/>
<evidence type="ECO:0000313" key="2">
    <source>
        <dbReference type="EMBL" id="GFY52325.1"/>
    </source>
</evidence>
<evidence type="ECO:0000256" key="1">
    <source>
        <dbReference type="SAM" id="SignalP"/>
    </source>
</evidence>
<evidence type="ECO:0000313" key="3">
    <source>
        <dbReference type="Proteomes" id="UP000886998"/>
    </source>
</evidence>